<keyword evidence="4" id="KW-0547">Nucleotide-binding</keyword>
<dbReference type="KEGG" id="baus:BAnh1_03180"/>
<dbReference type="PRINTS" id="PR01183">
    <property type="entry name" value="RIBORDTASEM1"/>
</dbReference>
<dbReference type="Proteomes" id="UP000011729">
    <property type="component" value="Chromosome"/>
</dbReference>
<dbReference type="InterPro" id="IPR039718">
    <property type="entry name" value="Rrm1"/>
</dbReference>
<accession>M1PC49</accession>
<evidence type="ECO:0000256" key="5">
    <source>
        <dbReference type="ARBA" id="ARBA00022840"/>
    </source>
</evidence>
<evidence type="ECO:0000313" key="12">
    <source>
        <dbReference type="EMBL" id="AGF74201.1"/>
    </source>
</evidence>
<dbReference type="Pfam" id="PF00317">
    <property type="entry name" value="Ribonuc_red_lgN"/>
    <property type="match status" value="1"/>
</dbReference>
<dbReference type="InterPro" id="IPR013554">
    <property type="entry name" value="RNR_N"/>
</dbReference>
<comment type="catalytic activity">
    <reaction evidence="9 10">
        <text>a 2'-deoxyribonucleoside 5'-diphosphate + [thioredoxin]-disulfide + H2O = a ribonucleoside 5'-diphosphate + [thioredoxin]-dithiol</text>
        <dbReference type="Rhea" id="RHEA:23252"/>
        <dbReference type="Rhea" id="RHEA-COMP:10698"/>
        <dbReference type="Rhea" id="RHEA-COMP:10700"/>
        <dbReference type="ChEBI" id="CHEBI:15377"/>
        <dbReference type="ChEBI" id="CHEBI:29950"/>
        <dbReference type="ChEBI" id="CHEBI:50058"/>
        <dbReference type="ChEBI" id="CHEBI:57930"/>
        <dbReference type="ChEBI" id="CHEBI:73316"/>
        <dbReference type="EC" id="1.17.4.1"/>
    </reaction>
</comment>
<dbReference type="NCBIfam" id="TIGR04170">
    <property type="entry name" value="RNR_1b_NrdE"/>
    <property type="match status" value="1"/>
</dbReference>
<dbReference type="GO" id="GO:0004748">
    <property type="term" value="F:ribonucleoside-diphosphate reductase activity, thioredoxin disulfide as acceptor"/>
    <property type="evidence" value="ECO:0007669"/>
    <property type="project" value="UniProtKB-EC"/>
</dbReference>
<dbReference type="Gene3D" id="3.20.70.20">
    <property type="match status" value="1"/>
</dbReference>
<dbReference type="STRING" id="1094489.BAnh1_03180"/>
<dbReference type="InterPro" id="IPR013509">
    <property type="entry name" value="RNR_lsu_N"/>
</dbReference>
<dbReference type="SUPFAM" id="SSF48168">
    <property type="entry name" value="R1 subunit of ribonucleotide reductase, N-terminal domain"/>
    <property type="match status" value="1"/>
</dbReference>
<keyword evidence="13" id="KW-1185">Reference proteome</keyword>
<evidence type="ECO:0000256" key="8">
    <source>
        <dbReference type="ARBA" id="ARBA00023157"/>
    </source>
</evidence>
<dbReference type="OrthoDB" id="9762933at2"/>
<dbReference type="CDD" id="cd01679">
    <property type="entry name" value="RNR_I"/>
    <property type="match status" value="1"/>
</dbReference>
<evidence type="ECO:0000256" key="10">
    <source>
        <dbReference type="RuleBase" id="RU003410"/>
    </source>
</evidence>
<dbReference type="EMBL" id="CP003123">
    <property type="protein sequence ID" value="AGF74201.1"/>
    <property type="molecule type" value="Genomic_DNA"/>
</dbReference>
<sequence length="716" mass="81550">METIDIERSQKLDYITDYHALNAMLNLYDENGHIQFDMDRLAARQYFLQHVNQNTVFFHNLKEKIDYLIEEGYYEKTLFELYSFSFVKKLFKRAYAFKFRFPTFLGAFKYYTSYTLKTFDGKRYLERYEDRVCLVALYLAQGNEALAENFVDEIMTGRFQPATPTFLNAGKKQRGELVSCFLLRVEDNMESIGRSINSALQLSKRGGGVALCLTNLREAGAPIKQIENQSSGVLPVMKLLEDAFSYANQLGARQGAGAVYLHAHHLDIMKFLDTKRENADEKVRIKTLSLGVVIPDITFELARNNEDMYLFSPYDIEQVTGKPFSDISLTEHYRSFVDDSRIRKKKISARVFFQTLAEIQFESGYPYILFEDTANRANPIAGRISMSNLCSEILQVSEASELETDLTYRTVGSDISCNLGSMNIAKAMQSHDFGQTVETAIRALTAVSDMSNIACVPSIAKGNAESHAIGLGQMNLHGFLAREQIYYGSPEAIDFTNIYFYIVAYHALRASNLIARERQEIFAEFEKSAYADGSFFTKYIEREWKPQFALVQELFARSNIIIPNQKDWQELKELIAQHGLYNRNLQAVPPTGSISYINNATSSIHPIASKIEIRKEGKIGRVYYPAPYMDNTNLDFYQDAYEIGPEKIIDTYAAATQHVDQGLSLTLFFPDTATTRDINRAQIYAWKKGIKSIYYVRLRQMALSGTEVDGCVSCSL</sequence>
<organism evidence="12 13">
    <name type="scientific">Bartonella australis (strain Aust/NH1)</name>
    <dbReference type="NCBI Taxonomy" id="1094489"/>
    <lineage>
        <taxon>Bacteria</taxon>
        <taxon>Pseudomonadati</taxon>
        <taxon>Pseudomonadota</taxon>
        <taxon>Alphaproteobacteria</taxon>
        <taxon>Hyphomicrobiales</taxon>
        <taxon>Bartonellaceae</taxon>
        <taxon>Bartonella</taxon>
    </lineage>
</organism>
<dbReference type="PATRIC" id="fig|1094489.3.peg.398"/>
<dbReference type="NCBIfam" id="TIGR02506">
    <property type="entry name" value="NrdE_NrdA"/>
    <property type="match status" value="1"/>
</dbReference>
<protein>
    <recommendedName>
        <fullName evidence="2 10">Ribonucleoside-diphosphate reductase</fullName>
        <ecNumber evidence="2 10">1.17.4.1</ecNumber>
    </recommendedName>
</protein>
<dbReference type="SUPFAM" id="SSF51998">
    <property type="entry name" value="PFL-like glycyl radical enzymes"/>
    <property type="match status" value="1"/>
</dbReference>
<proteinExistence type="inferred from homology"/>
<dbReference type="GO" id="GO:0005971">
    <property type="term" value="C:ribonucleoside-diphosphate reductase complex"/>
    <property type="evidence" value="ECO:0007669"/>
    <property type="project" value="TreeGrafter"/>
</dbReference>
<comment type="similarity">
    <text evidence="1 10">Belongs to the ribonucleoside diphosphate reductase large chain family.</text>
</comment>
<dbReference type="UniPathway" id="UPA00326"/>
<dbReference type="RefSeq" id="WP_015397710.1">
    <property type="nucleotide sequence ID" value="NC_020300.1"/>
</dbReference>
<evidence type="ECO:0000256" key="2">
    <source>
        <dbReference type="ARBA" id="ARBA00012274"/>
    </source>
</evidence>
<keyword evidence="5" id="KW-0067">ATP-binding</keyword>
<name>M1PC49_BARAA</name>
<dbReference type="AlphaFoldDB" id="M1PC49"/>
<dbReference type="InterPro" id="IPR000788">
    <property type="entry name" value="RNR_lg_C"/>
</dbReference>
<dbReference type="GO" id="GO:0005524">
    <property type="term" value="F:ATP binding"/>
    <property type="evidence" value="ECO:0007669"/>
    <property type="project" value="UniProtKB-KW"/>
</dbReference>
<dbReference type="HOGENOM" id="CLU_000404_4_1_5"/>
<dbReference type="PANTHER" id="PTHR11573:SF30">
    <property type="entry name" value="RIBONUCLEOSIDE-DIPHOSPHATE REDUCTASE 2 SUBUNIT ALPHA"/>
    <property type="match status" value="1"/>
</dbReference>
<dbReference type="Pfam" id="PF08343">
    <property type="entry name" value="RNR_N"/>
    <property type="match status" value="1"/>
</dbReference>
<reference evidence="12 13" key="1">
    <citation type="journal article" date="2013" name="PLoS Genet.">
        <title>A gene transfer agent and a dynamic repertoire of secretion systems hold the keys to the explosive radiation of the emerging pathogen Bartonella.</title>
        <authorList>
            <person name="Guy L."/>
            <person name="Nystedt B."/>
            <person name="Toft C."/>
            <person name="Zaremba-Niedzwiedzka K."/>
            <person name="Berglund E.C."/>
            <person name="Granberg F."/>
            <person name="Naslund K."/>
            <person name="Eriksson A.S."/>
            <person name="Andersson S.G."/>
        </authorList>
    </citation>
    <scope>NUCLEOTIDE SEQUENCE [LARGE SCALE GENOMIC DNA]</scope>
    <source>
        <strain evidence="12 13">Aust/NH1</strain>
    </source>
</reference>
<evidence type="ECO:0000256" key="7">
    <source>
        <dbReference type="ARBA" id="ARBA00023116"/>
    </source>
</evidence>
<dbReference type="InterPro" id="IPR026459">
    <property type="entry name" value="RNR_1b_NrdE"/>
</dbReference>
<evidence type="ECO:0000313" key="13">
    <source>
        <dbReference type="Proteomes" id="UP000011729"/>
    </source>
</evidence>
<keyword evidence="8" id="KW-1015">Disulfide bond</keyword>
<dbReference type="Gene3D" id="1.10.1650.20">
    <property type="match status" value="1"/>
</dbReference>
<dbReference type="EC" id="1.17.4.1" evidence="2 10"/>
<keyword evidence="3" id="KW-0021">Allosteric enzyme</keyword>
<comment type="function">
    <text evidence="10">Provides the precursors necessary for DNA synthesis. Catalyzes the biosynthesis of deoxyribonucleotides from the corresponding ribonucleotides.</text>
</comment>
<dbReference type="InterPro" id="IPR013346">
    <property type="entry name" value="NrdE_NrdA_C"/>
</dbReference>
<evidence type="ECO:0000259" key="11">
    <source>
        <dbReference type="PROSITE" id="PS00089"/>
    </source>
</evidence>
<evidence type="ECO:0000256" key="6">
    <source>
        <dbReference type="ARBA" id="ARBA00023002"/>
    </source>
</evidence>
<evidence type="ECO:0000256" key="4">
    <source>
        <dbReference type="ARBA" id="ARBA00022741"/>
    </source>
</evidence>
<keyword evidence="6 10" id="KW-0560">Oxidoreductase</keyword>
<evidence type="ECO:0000256" key="3">
    <source>
        <dbReference type="ARBA" id="ARBA00022533"/>
    </source>
</evidence>
<feature type="domain" description="Ribonucleotide reductase large subunit" evidence="11">
    <location>
        <begin position="568"/>
        <end position="590"/>
    </location>
</feature>
<evidence type="ECO:0000256" key="9">
    <source>
        <dbReference type="ARBA" id="ARBA00047754"/>
    </source>
</evidence>
<dbReference type="Pfam" id="PF02867">
    <property type="entry name" value="Ribonuc_red_lgC"/>
    <property type="match status" value="1"/>
</dbReference>
<keyword evidence="7 10" id="KW-0215">Deoxyribonucleotide synthesis</keyword>
<dbReference type="eggNOG" id="COG0209">
    <property type="taxonomic scope" value="Bacteria"/>
</dbReference>
<dbReference type="InterPro" id="IPR008926">
    <property type="entry name" value="RNR_R1-su_N"/>
</dbReference>
<dbReference type="GO" id="GO:0009263">
    <property type="term" value="P:deoxyribonucleotide biosynthetic process"/>
    <property type="evidence" value="ECO:0007669"/>
    <property type="project" value="UniProtKB-KW"/>
</dbReference>
<dbReference type="PROSITE" id="PS00089">
    <property type="entry name" value="RIBORED_LARGE"/>
    <property type="match status" value="1"/>
</dbReference>
<gene>
    <name evidence="12" type="primary">nrdE</name>
    <name evidence="12" type="ordered locus">BAnh1_03180</name>
</gene>
<dbReference type="PANTHER" id="PTHR11573">
    <property type="entry name" value="RIBONUCLEOSIDE-DIPHOSPHATE REDUCTASE LARGE CHAIN"/>
    <property type="match status" value="1"/>
</dbReference>
<evidence type="ECO:0000256" key="1">
    <source>
        <dbReference type="ARBA" id="ARBA00010406"/>
    </source>
</evidence>